<keyword evidence="2" id="KW-0560">Oxidoreductase</keyword>
<sequence length="266" mass="29295">MPDIIDNNHFIKHIMEKLTNYFGQNIKDKKIVITGGTTGIGKAIADVLISLGGRVLIFGRDQKDFEKAVADIKKQFPDSELYGTPADVTKKEDIDKILAIADTELGGIDILINNAAVAAPGLIEEAYEDYKYVIDTNITGYLAFAQAAAVRMKKQKSGHIINIGSMSAESHTPESTIYVATKTAIRGFSTSLRKELNPLGIKVSLIEPGAVTSDMQTDPKKVQHEKVEKLEMLEAYDIAMSTLFCLSQPKRCDIVTMQIRPHLQII</sequence>
<dbReference type="PANTHER" id="PTHR43115:SF4">
    <property type="entry name" value="DEHYDROGENASE_REDUCTASE SDR FAMILY MEMBER 11"/>
    <property type="match status" value="1"/>
</dbReference>
<dbReference type="STRING" id="376686.Fjoh_2655"/>
<dbReference type="PROSITE" id="PS00061">
    <property type="entry name" value="ADH_SHORT"/>
    <property type="match status" value="1"/>
</dbReference>
<evidence type="ECO:0000313" key="4">
    <source>
        <dbReference type="EMBL" id="ABQ05679.1"/>
    </source>
</evidence>
<evidence type="ECO:0000313" key="5">
    <source>
        <dbReference type="Proteomes" id="UP000006694"/>
    </source>
</evidence>
<protein>
    <submittedName>
        <fullName evidence="4">Short-chain dehydrogenase/reductase SDR</fullName>
    </submittedName>
</protein>
<dbReference type="PRINTS" id="PR00081">
    <property type="entry name" value="GDHRDH"/>
</dbReference>
<dbReference type="Pfam" id="PF00106">
    <property type="entry name" value="adh_short"/>
    <property type="match status" value="1"/>
</dbReference>
<dbReference type="AlphaFoldDB" id="A5FGI7"/>
<dbReference type="InterPro" id="IPR036291">
    <property type="entry name" value="NAD(P)-bd_dom_sf"/>
</dbReference>
<organism evidence="4 5">
    <name type="scientific">Flavobacterium johnsoniae (strain ATCC 17061 / DSM 2064 / JCM 8514 / BCRC 14874 / CCUG 350202 / NBRC 14942 / NCIMB 11054 / UW101)</name>
    <name type="common">Cytophaga johnsonae</name>
    <dbReference type="NCBI Taxonomy" id="376686"/>
    <lineage>
        <taxon>Bacteria</taxon>
        <taxon>Pseudomonadati</taxon>
        <taxon>Bacteroidota</taxon>
        <taxon>Flavobacteriia</taxon>
        <taxon>Flavobacteriales</taxon>
        <taxon>Flavobacteriaceae</taxon>
        <taxon>Flavobacterium</taxon>
    </lineage>
</organism>
<dbReference type="GeneID" id="31765566"/>
<evidence type="ECO:0000256" key="3">
    <source>
        <dbReference type="RuleBase" id="RU000363"/>
    </source>
</evidence>
<dbReference type="SUPFAM" id="SSF51735">
    <property type="entry name" value="NAD(P)-binding Rossmann-fold domains"/>
    <property type="match status" value="1"/>
</dbReference>
<dbReference type="Proteomes" id="UP000006694">
    <property type="component" value="Chromosome"/>
</dbReference>
<dbReference type="PRINTS" id="PR00080">
    <property type="entry name" value="SDRFAMILY"/>
</dbReference>
<accession>A5FGI7</accession>
<keyword evidence="5" id="KW-1185">Reference proteome</keyword>
<dbReference type="Gene3D" id="3.40.50.720">
    <property type="entry name" value="NAD(P)-binding Rossmann-like Domain"/>
    <property type="match status" value="1"/>
</dbReference>
<reference evidence="4 5" key="1">
    <citation type="journal article" date="2009" name="Appl. Environ. Microbiol.">
        <title>Novel features of the polysaccharide-digesting gliding bacterium Flavobacterium johnsoniae as revealed by genome sequence analysis.</title>
        <authorList>
            <person name="McBride M.J."/>
            <person name="Xie G."/>
            <person name="Martens E.C."/>
            <person name="Lapidus A."/>
            <person name="Henrissat B."/>
            <person name="Rhodes R.G."/>
            <person name="Goltsman E."/>
            <person name="Wang W."/>
            <person name="Xu J."/>
            <person name="Hunnicutt D.W."/>
            <person name="Staroscik A.M."/>
            <person name="Hoover T.R."/>
            <person name="Cheng Y.Q."/>
            <person name="Stein J.L."/>
        </authorList>
    </citation>
    <scope>NUCLEOTIDE SEQUENCE [LARGE SCALE GENOMIC DNA]</scope>
    <source>
        <strain evidence="5">ATCC 17061 / DSM 2064 / JCM 8514 / BCRC 14874 / CCUG 350202 / NBRC 14942 / NCIMB 11054 / UW101</strain>
    </source>
</reference>
<dbReference type="InterPro" id="IPR020904">
    <property type="entry name" value="Sc_DH/Rdtase_CS"/>
</dbReference>
<dbReference type="CDD" id="cd05233">
    <property type="entry name" value="SDR_c"/>
    <property type="match status" value="1"/>
</dbReference>
<evidence type="ECO:0000256" key="1">
    <source>
        <dbReference type="ARBA" id="ARBA00006484"/>
    </source>
</evidence>
<evidence type="ECO:0000256" key="2">
    <source>
        <dbReference type="ARBA" id="ARBA00023002"/>
    </source>
</evidence>
<dbReference type="PANTHER" id="PTHR43115">
    <property type="entry name" value="DEHYDROGENASE/REDUCTASE SDR FAMILY MEMBER 11"/>
    <property type="match status" value="1"/>
</dbReference>
<name>A5FGI7_FLAJ1</name>
<dbReference type="GO" id="GO:0016491">
    <property type="term" value="F:oxidoreductase activity"/>
    <property type="evidence" value="ECO:0007669"/>
    <property type="project" value="UniProtKB-KW"/>
</dbReference>
<dbReference type="HOGENOM" id="CLU_010194_2_10_10"/>
<comment type="similarity">
    <text evidence="1 3">Belongs to the short-chain dehydrogenases/reductases (SDR) family.</text>
</comment>
<dbReference type="RefSeq" id="WP_012024718.1">
    <property type="nucleotide sequence ID" value="NC_009441.1"/>
</dbReference>
<gene>
    <name evidence="4" type="ordered locus">Fjoh_2655</name>
</gene>
<dbReference type="eggNOG" id="COG4221">
    <property type="taxonomic scope" value="Bacteria"/>
</dbReference>
<proteinExistence type="inferred from homology"/>
<dbReference type="InterPro" id="IPR002347">
    <property type="entry name" value="SDR_fam"/>
</dbReference>
<dbReference type="EMBL" id="CP000685">
    <property type="protein sequence ID" value="ABQ05679.1"/>
    <property type="molecule type" value="Genomic_DNA"/>
</dbReference>
<dbReference type="KEGG" id="fjo:Fjoh_2655"/>